<protein>
    <submittedName>
        <fullName evidence="2">DUF4389 domain-containing protein</fullName>
    </submittedName>
</protein>
<dbReference type="AlphaFoldDB" id="A0A520N4C9"/>
<dbReference type="InterPro" id="IPR025498">
    <property type="entry name" value="DUF4389"/>
</dbReference>
<sequence>MSMENINKDEILKSSKWIRFIFMVLYAFALNFVLPICIGLAFIQFLFVLFTSKVNLSIAKVNSYVIEFFEDSLSFLLFQTEEKPFPFKNNSAEEVVIEAEEIEDSSSKQETD</sequence>
<keyword evidence="1" id="KW-1133">Transmembrane helix</keyword>
<keyword evidence="1" id="KW-0812">Transmembrane</keyword>
<comment type="caution">
    <text evidence="2">The sequence shown here is derived from an EMBL/GenBank/DDBJ whole genome shotgun (WGS) entry which is preliminary data.</text>
</comment>
<evidence type="ECO:0000313" key="3">
    <source>
        <dbReference type="Proteomes" id="UP000318710"/>
    </source>
</evidence>
<proteinExistence type="predicted"/>
<evidence type="ECO:0000256" key="1">
    <source>
        <dbReference type="SAM" id="Phobius"/>
    </source>
</evidence>
<name>A0A520N4C9_9GAMM</name>
<reference evidence="2 3" key="1">
    <citation type="submission" date="2019-02" db="EMBL/GenBank/DDBJ databases">
        <title>Prokaryotic population dynamics and viral predation in marine succession experiment using metagenomics: the confinement effect.</title>
        <authorList>
            <person name="Haro-Moreno J.M."/>
            <person name="Rodriguez-Valera F."/>
            <person name="Lopez-Perez M."/>
        </authorList>
    </citation>
    <scope>NUCLEOTIDE SEQUENCE [LARGE SCALE GENOMIC DNA]</scope>
    <source>
        <strain evidence="2">MED-G160</strain>
    </source>
</reference>
<evidence type="ECO:0000313" key="2">
    <source>
        <dbReference type="EMBL" id="RZO28350.1"/>
    </source>
</evidence>
<organism evidence="2 3">
    <name type="scientific">SAR86 cluster bacterium</name>
    <dbReference type="NCBI Taxonomy" id="2030880"/>
    <lineage>
        <taxon>Bacteria</taxon>
        <taxon>Pseudomonadati</taxon>
        <taxon>Pseudomonadota</taxon>
        <taxon>Gammaproteobacteria</taxon>
        <taxon>SAR86 cluster</taxon>
    </lineage>
</organism>
<dbReference type="Proteomes" id="UP000318710">
    <property type="component" value="Unassembled WGS sequence"/>
</dbReference>
<gene>
    <name evidence="2" type="ORF">EVA93_01005</name>
</gene>
<dbReference type="EMBL" id="SHBF01000003">
    <property type="protein sequence ID" value="RZO28350.1"/>
    <property type="molecule type" value="Genomic_DNA"/>
</dbReference>
<feature type="transmembrane region" description="Helical" evidence="1">
    <location>
        <begin position="20"/>
        <end position="50"/>
    </location>
</feature>
<keyword evidence="1" id="KW-0472">Membrane</keyword>
<dbReference type="Pfam" id="PF14333">
    <property type="entry name" value="DUF4389"/>
    <property type="match status" value="1"/>
</dbReference>
<accession>A0A520N4C9</accession>